<dbReference type="SUPFAM" id="SSF51735">
    <property type="entry name" value="NAD(P)-binding Rossmann-fold domains"/>
    <property type="match status" value="1"/>
</dbReference>
<dbReference type="EMBL" id="CADCUH010000190">
    <property type="protein sequence ID" value="CAA9364184.1"/>
    <property type="molecule type" value="Genomic_DNA"/>
</dbReference>
<accession>A0A6J4MN90</accession>
<dbReference type="GO" id="GO:0005737">
    <property type="term" value="C:cytoplasm"/>
    <property type="evidence" value="ECO:0007669"/>
    <property type="project" value="TreeGrafter"/>
</dbReference>
<feature type="domain" description="NAD-dependent epimerase/dehydratase" evidence="1">
    <location>
        <begin position="3"/>
        <end position="232"/>
    </location>
</feature>
<dbReference type="Pfam" id="PF01370">
    <property type="entry name" value="Epimerase"/>
    <property type="match status" value="1"/>
</dbReference>
<dbReference type="InterPro" id="IPR001509">
    <property type="entry name" value="Epimerase_deHydtase"/>
</dbReference>
<protein>
    <recommendedName>
        <fullName evidence="1">NAD-dependent epimerase/dehydratase domain-containing protein</fullName>
    </recommendedName>
</protein>
<dbReference type="InterPro" id="IPR051783">
    <property type="entry name" value="NAD(P)-dependent_oxidoreduct"/>
</dbReference>
<sequence length="353" mass="37824">MRIAVTGATGNLGSALLRRLADEHEVVGLARRLPDAGFGGARTTWVPVDLTEDDCVPVLREAFTGADAVVHLAWGFQPSHDQDYLLELGVGGTRRVVEALSAVGVPHLVHLSSLGAYAPKQDDAAVDESWPTTGVPTSWYSRSKVAAERLLDEHEASGATTLVTRIRPGLVGQRSAGSALLRYGVPGWVPAKTLDLLPLLPLDRGLRIPMVHADDVAAALEQVLLRRVGGGFNLAAEPPVTTERIAAVLGARPVHVPSAVLRAAVTATWRLHLQQVDPGWLDLAFALPLLDSGRARRELDWTPAKDAVAVLQEIVDGMRDTASDSSPVLRRRTPLGQALSALRRGPLTKRERP</sequence>
<dbReference type="AlphaFoldDB" id="A0A6J4MN90"/>
<name>A0A6J4MN90_9ACTN</name>
<dbReference type="PANTHER" id="PTHR48079:SF6">
    <property type="entry name" value="NAD(P)-BINDING DOMAIN-CONTAINING PROTEIN-RELATED"/>
    <property type="match status" value="1"/>
</dbReference>
<dbReference type="PANTHER" id="PTHR48079">
    <property type="entry name" value="PROTEIN YEEZ"/>
    <property type="match status" value="1"/>
</dbReference>
<dbReference type="GO" id="GO:0004029">
    <property type="term" value="F:aldehyde dehydrogenase (NAD+) activity"/>
    <property type="evidence" value="ECO:0007669"/>
    <property type="project" value="TreeGrafter"/>
</dbReference>
<dbReference type="InterPro" id="IPR036291">
    <property type="entry name" value="NAD(P)-bd_dom_sf"/>
</dbReference>
<evidence type="ECO:0000313" key="2">
    <source>
        <dbReference type="EMBL" id="CAA9364184.1"/>
    </source>
</evidence>
<reference evidence="2" key="1">
    <citation type="submission" date="2020-02" db="EMBL/GenBank/DDBJ databases">
        <authorList>
            <person name="Meier V. D."/>
        </authorList>
    </citation>
    <scope>NUCLEOTIDE SEQUENCE</scope>
    <source>
        <strain evidence="2">AVDCRST_MAG36</strain>
    </source>
</reference>
<proteinExistence type="predicted"/>
<organism evidence="2">
    <name type="scientific">uncultured Nocardioidaceae bacterium</name>
    <dbReference type="NCBI Taxonomy" id="253824"/>
    <lineage>
        <taxon>Bacteria</taxon>
        <taxon>Bacillati</taxon>
        <taxon>Actinomycetota</taxon>
        <taxon>Actinomycetes</taxon>
        <taxon>Propionibacteriales</taxon>
        <taxon>Nocardioidaceae</taxon>
        <taxon>environmental samples</taxon>
    </lineage>
</organism>
<dbReference type="Gene3D" id="3.40.50.720">
    <property type="entry name" value="NAD(P)-binding Rossmann-like Domain"/>
    <property type="match status" value="1"/>
</dbReference>
<gene>
    <name evidence="2" type="ORF">AVDCRST_MAG36-2902</name>
</gene>
<evidence type="ECO:0000259" key="1">
    <source>
        <dbReference type="Pfam" id="PF01370"/>
    </source>
</evidence>